<protein>
    <submittedName>
        <fullName evidence="1">Uncharacterized protein</fullName>
    </submittedName>
</protein>
<proteinExistence type="predicted"/>
<evidence type="ECO:0000313" key="1">
    <source>
        <dbReference type="EMBL" id="KAG6665526.1"/>
    </source>
</evidence>
<sequence>MGDELLGIVFEAEELITGGGVDVGGELVLDALPGGKVRGVLVAVLPDGAPGLEDGPGCGSADLSRGGESLLQEAADHQGVGLRIEGVELGRDVGLGADMEFGDRGWGRLDRRVGGAVARRGRRGRGRRGGGGGAEKGDFGEGESGVVLGFVLNGRLGLEDLRGLLWWVQMMGVEVVVREEVVFGFVGIHGKMERRERWRGREREREREREESDD</sequence>
<comment type="caution">
    <text evidence="1">The sequence shown here is derived from an EMBL/GenBank/DDBJ whole genome shotgun (WGS) entry which is preliminary data.</text>
</comment>
<dbReference type="EMBL" id="CM031810">
    <property type="protein sequence ID" value="KAG6665526.1"/>
    <property type="molecule type" value="Genomic_DNA"/>
</dbReference>
<gene>
    <name evidence="1" type="ORF">CIPAW_02G167100</name>
</gene>
<evidence type="ECO:0000313" key="2">
    <source>
        <dbReference type="Proteomes" id="UP000811609"/>
    </source>
</evidence>
<reference evidence="1" key="1">
    <citation type="submission" date="2020-12" db="EMBL/GenBank/DDBJ databases">
        <title>WGS assembly of Carya illinoinensis cv. Pawnee.</title>
        <authorList>
            <person name="Platts A."/>
            <person name="Shu S."/>
            <person name="Wright S."/>
            <person name="Barry K."/>
            <person name="Edger P."/>
            <person name="Pires J.C."/>
            <person name="Schmutz J."/>
        </authorList>
    </citation>
    <scope>NUCLEOTIDE SEQUENCE</scope>
    <source>
        <tissue evidence="1">Leaf</tissue>
    </source>
</reference>
<keyword evidence="2" id="KW-1185">Reference proteome</keyword>
<dbReference type="AlphaFoldDB" id="A0A8T1RFA5"/>
<organism evidence="1 2">
    <name type="scientific">Carya illinoinensis</name>
    <name type="common">Pecan</name>
    <dbReference type="NCBI Taxonomy" id="32201"/>
    <lineage>
        <taxon>Eukaryota</taxon>
        <taxon>Viridiplantae</taxon>
        <taxon>Streptophyta</taxon>
        <taxon>Embryophyta</taxon>
        <taxon>Tracheophyta</taxon>
        <taxon>Spermatophyta</taxon>
        <taxon>Magnoliopsida</taxon>
        <taxon>eudicotyledons</taxon>
        <taxon>Gunneridae</taxon>
        <taxon>Pentapetalae</taxon>
        <taxon>rosids</taxon>
        <taxon>fabids</taxon>
        <taxon>Fagales</taxon>
        <taxon>Juglandaceae</taxon>
        <taxon>Carya</taxon>
    </lineage>
</organism>
<accession>A0A8T1RFA5</accession>
<name>A0A8T1RFA5_CARIL</name>
<dbReference type="Proteomes" id="UP000811609">
    <property type="component" value="Chromosome 2"/>
</dbReference>